<evidence type="ECO:0000313" key="1">
    <source>
        <dbReference type="EMBL" id="QJA66423.1"/>
    </source>
</evidence>
<reference evidence="2" key="1">
    <citation type="submission" date="2020-03" db="EMBL/GenBank/DDBJ databases">
        <title>The deep terrestrial virosphere.</title>
        <authorList>
            <person name="Holmfeldt K."/>
            <person name="Nilsson E."/>
            <person name="Simone D."/>
            <person name="Lopez-Fernandez M."/>
            <person name="Wu X."/>
            <person name="de Brujin I."/>
            <person name="Lundin D."/>
            <person name="Andersson A."/>
            <person name="Bertilsson S."/>
            <person name="Dopson M."/>
        </authorList>
    </citation>
    <scope>NUCLEOTIDE SEQUENCE</scope>
    <source>
        <strain evidence="2">MM415A00570</strain>
        <strain evidence="1">MM415B00353</strain>
    </source>
</reference>
<protein>
    <submittedName>
        <fullName evidence="2">Uncharacterized protein</fullName>
    </submittedName>
</protein>
<organism evidence="2">
    <name type="scientific">viral metagenome</name>
    <dbReference type="NCBI Taxonomy" id="1070528"/>
    <lineage>
        <taxon>unclassified sequences</taxon>
        <taxon>metagenomes</taxon>
        <taxon>organismal metagenomes</taxon>
    </lineage>
</organism>
<gene>
    <name evidence="2" type="ORF">MM415A00570_0015</name>
    <name evidence="1" type="ORF">MM415B00353_0070</name>
</gene>
<proteinExistence type="predicted"/>
<dbReference type="AlphaFoldDB" id="A0A6M3KHV9"/>
<sequence length="170" mass="19293">MSPYLKHSLFWLITSFLLAVFGISYAQPQLPVEGYFWTNQTVTESGVELCGEYPLNQVVCGEYGGKKIISVLINTGEEHAMAMRLKDHADYLGTPKQIWQAAKAGNAKAILVCKNAMYTVWQKIDGEGNPYNHRGTIQQWIDDGKPPRLDKFRPYTEWFQTSNVAEDDEI</sequence>
<dbReference type="EMBL" id="MT142451">
    <property type="protein sequence ID" value="QJA81204.1"/>
    <property type="molecule type" value="Genomic_DNA"/>
</dbReference>
<name>A0A6M3KHV9_9ZZZZ</name>
<evidence type="ECO:0000313" key="2">
    <source>
        <dbReference type="EMBL" id="QJA81204.1"/>
    </source>
</evidence>
<accession>A0A6M3KHV9</accession>
<dbReference type="EMBL" id="MT141554">
    <property type="protein sequence ID" value="QJA66423.1"/>
    <property type="molecule type" value="Genomic_DNA"/>
</dbReference>